<proteinExistence type="predicted"/>
<evidence type="ECO:0000313" key="2">
    <source>
        <dbReference type="Proteomes" id="UP000186309"/>
    </source>
</evidence>
<reference evidence="2" key="1">
    <citation type="submission" date="2016-12" db="EMBL/GenBank/DDBJ databases">
        <title>Comparative genomics of four Isosphaeraceae planctomycetes: a common pool of plasmids and glycoside hydrolase genes.</title>
        <authorList>
            <person name="Ivanova A."/>
        </authorList>
    </citation>
    <scope>NUCLEOTIDE SEQUENCE [LARGE SCALE GENOMIC DNA]</scope>
    <source>
        <strain evidence="2">PX4</strain>
    </source>
</reference>
<accession>A0A1U7CKU8</accession>
<dbReference type="InterPro" id="IPR006357">
    <property type="entry name" value="HAD-SF_hydro_IIA"/>
</dbReference>
<sequence>MTLREVRGFAFDLDGTIWAGPHLLPGAAELVAALRRADYPLVFASNSSRYGSEALARELTRLGIPAARHDVIAAFDLVADEVHDRLGSVDLLAIGTGELASALEEAGHRPLPIDRWREAKAVVVGNDPLFDFGRLRAASRAVASGAVFFAVNMDERFPVADGQFDPGCGALAEAVATAARVRPIVVGKPHSRLFEAAIARLGCSAHQTAMVGDNLASDIVGGRSVGMFTIWLEPQPAGEPTTQPDLAVASLIDLHRLWLGGRATPDATS</sequence>
<dbReference type="Pfam" id="PF13344">
    <property type="entry name" value="Hydrolase_6"/>
    <property type="match status" value="1"/>
</dbReference>
<gene>
    <name evidence="1" type="primary">yutF</name>
    <name evidence="1" type="ORF">BSF38_00952</name>
</gene>
<dbReference type="InterPro" id="IPR036412">
    <property type="entry name" value="HAD-like_sf"/>
</dbReference>
<dbReference type="Pfam" id="PF13242">
    <property type="entry name" value="Hydrolase_like"/>
    <property type="match status" value="1"/>
</dbReference>
<dbReference type="KEGG" id="pbor:BSF38_00952"/>
<dbReference type="Gene3D" id="3.40.50.1000">
    <property type="entry name" value="HAD superfamily/HAD-like"/>
    <property type="match status" value="2"/>
</dbReference>
<dbReference type="SUPFAM" id="SSF56784">
    <property type="entry name" value="HAD-like"/>
    <property type="match status" value="1"/>
</dbReference>
<dbReference type="STRING" id="1387353.BSF38_00952"/>
<dbReference type="PANTHER" id="PTHR19288">
    <property type="entry name" value="4-NITROPHENYLPHOSPHATASE-RELATED"/>
    <property type="match status" value="1"/>
</dbReference>
<organism evidence="1 2">
    <name type="scientific">Paludisphaera borealis</name>
    <dbReference type="NCBI Taxonomy" id="1387353"/>
    <lineage>
        <taxon>Bacteria</taxon>
        <taxon>Pseudomonadati</taxon>
        <taxon>Planctomycetota</taxon>
        <taxon>Planctomycetia</taxon>
        <taxon>Isosphaerales</taxon>
        <taxon>Isosphaeraceae</taxon>
        <taxon>Paludisphaera</taxon>
    </lineage>
</organism>
<dbReference type="AlphaFoldDB" id="A0A1U7CKU8"/>
<name>A0A1U7CKU8_9BACT</name>
<dbReference type="NCBIfam" id="TIGR01460">
    <property type="entry name" value="HAD-SF-IIA"/>
    <property type="match status" value="1"/>
</dbReference>
<dbReference type="GO" id="GO:0016791">
    <property type="term" value="F:phosphatase activity"/>
    <property type="evidence" value="ECO:0007669"/>
    <property type="project" value="TreeGrafter"/>
</dbReference>
<dbReference type="InterPro" id="IPR023214">
    <property type="entry name" value="HAD_sf"/>
</dbReference>
<keyword evidence="1" id="KW-0378">Hydrolase</keyword>
<protein>
    <submittedName>
        <fullName evidence="1">Putative hydrolase YutF</fullName>
        <ecNumber evidence="1">3.-.-.-</ecNumber>
    </submittedName>
</protein>
<dbReference type="EMBL" id="CP019082">
    <property type="protein sequence ID" value="APW59528.1"/>
    <property type="molecule type" value="Genomic_DNA"/>
</dbReference>
<dbReference type="RefSeq" id="WP_237170893.1">
    <property type="nucleotide sequence ID" value="NZ_CP019082.1"/>
</dbReference>
<keyword evidence="2" id="KW-1185">Reference proteome</keyword>
<dbReference type="Proteomes" id="UP000186309">
    <property type="component" value="Chromosome"/>
</dbReference>
<dbReference type="EC" id="3.-.-.-" evidence="1"/>
<evidence type="ECO:0000313" key="1">
    <source>
        <dbReference type="EMBL" id="APW59528.1"/>
    </source>
</evidence>
<dbReference type="GO" id="GO:0005737">
    <property type="term" value="C:cytoplasm"/>
    <property type="evidence" value="ECO:0007669"/>
    <property type="project" value="TreeGrafter"/>
</dbReference>